<evidence type="ECO:0000313" key="2">
    <source>
        <dbReference type="EMBL" id="KYO41795.1"/>
    </source>
</evidence>
<accession>A0A151NZD1</accession>
<dbReference type="AlphaFoldDB" id="A0A151NZD1"/>
<name>A0A151NZD1_ALLMI</name>
<dbReference type="EMBL" id="AKHW03001603">
    <property type="protein sequence ID" value="KYO41795.1"/>
    <property type="molecule type" value="Genomic_DNA"/>
</dbReference>
<evidence type="ECO:0000313" key="3">
    <source>
        <dbReference type="Proteomes" id="UP000050525"/>
    </source>
</evidence>
<proteinExistence type="predicted"/>
<evidence type="ECO:0000256" key="1">
    <source>
        <dbReference type="SAM" id="MobiDB-lite"/>
    </source>
</evidence>
<reference evidence="2 3" key="1">
    <citation type="journal article" date="2012" name="Genome Biol.">
        <title>Sequencing three crocodilian genomes to illuminate the evolution of archosaurs and amniotes.</title>
        <authorList>
            <person name="St John J.A."/>
            <person name="Braun E.L."/>
            <person name="Isberg S.R."/>
            <person name="Miles L.G."/>
            <person name="Chong A.Y."/>
            <person name="Gongora J."/>
            <person name="Dalzell P."/>
            <person name="Moran C."/>
            <person name="Bed'hom B."/>
            <person name="Abzhanov A."/>
            <person name="Burgess S.C."/>
            <person name="Cooksey A.M."/>
            <person name="Castoe T.A."/>
            <person name="Crawford N.G."/>
            <person name="Densmore L.D."/>
            <person name="Drew J.C."/>
            <person name="Edwards S.V."/>
            <person name="Faircloth B.C."/>
            <person name="Fujita M.K."/>
            <person name="Greenwold M.J."/>
            <person name="Hoffmann F.G."/>
            <person name="Howard J.M."/>
            <person name="Iguchi T."/>
            <person name="Janes D.E."/>
            <person name="Khan S.Y."/>
            <person name="Kohno S."/>
            <person name="de Koning A.J."/>
            <person name="Lance S.L."/>
            <person name="McCarthy F.M."/>
            <person name="McCormack J.E."/>
            <person name="Merchant M.E."/>
            <person name="Peterson D.G."/>
            <person name="Pollock D.D."/>
            <person name="Pourmand N."/>
            <person name="Raney B.J."/>
            <person name="Roessler K.A."/>
            <person name="Sanford J.R."/>
            <person name="Sawyer R.H."/>
            <person name="Schmidt C.J."/>
            <person name="Triplett E.W."/>
            <person name="Tuberville T.D."/>
            <person name="Venegas-Anaya M."/>
            <person name="Howard J.T."/>
            <person name="Jarvis E.D."/>
            <person name="Guillette L.J.Jr."/>
            <person name="Glenn T.C."/>
            <person name="Green R.E."/>
            <person name="Ray D.A."/>
        </authorList>
    </citation>
    <scope>NUCLEOTIDE SEQUENCE [LARGE SCALE GENOMIC DNA]</scope>
    <source>
        <strain evidence="2">KSC_2009_1</strain>
    </source>
</reference>
<sequence length="113" mass="12919">MCIKTWSEPPARWRSWIRHQETGGLNGTRCREKGVGGTGQDWSLALDKASDILSASAPFTCIPGSAKSWRQPGREWRHSHPTRHQSDSRRHPENLPLARWARSSGLRMLQRHI</sequence>
<comment type="caution">
    <text evidence="2">The sequence shown here is derived from an EMBL/GenBank/DDBJ whole genome shotgun (WGS) entry which is preliminary data.</text>
</comment>
<feature type="compositionally biased region" description="Basic and acidic residues" evidence="1">
    <location>
        <begin position="72"/>
        <end position="93"/>
    </location>
</feature>
<gene>
    <name evidence="2" type="ORF">Y1Q_0004492</name>
</gene>
<organism evidence="2 3">
    <name type="scientific">Alligator mississippiensis</name>
    <name type="common">American alligator</name>
    <dbReference type="NCBI Taxonomy" id="8496"/>
    <lineage>
        <taxon>Eukaryota</taxon>
        <taxon>Metazoa</taxon>
        <taxon>Chordata</taxon>
        <taxon>Craniata</taxon>
        <taxon>Vertebrata</taxon>
        <taxon>Euteleostomi</taxon>
        <taxon>Archelosauria</taxon>
        <taxon>Archosauria</taxon>
        <taxon>Crocodylia</taxon>
        <taxon>Alligatoridae</taxon>
        <taxon>Alligatorinae</taxon>
        <taxon>Alligator</taxon>
    </lineage>
</organism>
<protein>
    <submittedName>
        <fullName evidence="2">Uncharacterized protein</fullName>
    </submittedName>
</protein>
<dbReference type="Proteomes" id="UP000050525">
    <property type="component" value="Unassembled WGS sequence"/>
</dbReference>
<keyword evidence="3" id="KW-1185">Reference proteome</keyword>
<feature type="region of interest" description="Disordered" evidence="1">
    <location>
        <begin position="64"/>
        <end position="95"/>
    </location>
</feature>